<feature type="region of interest" description="Disordered" evidence="1">
    <location>
        <begin position="1"/>
        <end position="21"/>
    </location>
</feature>
<dbReference type="VEuPathDB" id="FungiDB:SDRG_09877"/>
<dbReference type="RefSeq" id="XP_008614058.1">
    <property type="nucleotide sequence ID" value="XM_008615836.1"/>
</dbReference>
<evidence type="ECO:0000313" key="2">
    <source>
        <dbReference type="EMBL" id="EQC32557.1"/>
    </source>
</evidence>
<proteinExistence type="predicted"/>
<protein>
    <submittedName>
        <fullName evidence="2">Uncharacterized protein</fullName>
    </submittedName>
</protein>
<gene>
    <name evidence="2" type="ORF">SDRG_09877</name>
</gene>
<dbReference type="EMBL" id="JH767163">
    <property type="protein sequence ID" value="EQC32557.1"/>
    <property type="molecule type" value="Genomic_DNA"/>
</dbReference>
<evidence type="ECO:0000256" key="1">
    <source>
        <dbReference type="SAM" id="MobiDB-lite"/>
    </source>
</evidence>
<dbReference type="OMA" id="PWKRKDR"/>
<reference evidence="2 3" key="1">
    <citation type="submission" date="2012-04" db="EMBL/GenBank/DDBJ databases">
        <title>The Genome Sequence of Saprolegnia declina VS20.</title>
        <authorList>
            <consortium name="The Broad Institute Genome Sequencing Platform"/>
            <person name="Russ C."/>
            <person name="Nusbaum C."/>
            <person name="Tyler B."/>
            <person name="van West P."/>
            <person name="Dieguez-Uribeondo J."/>
            <person name="de Bruijn I."/>
            <person name="Tripathy S."/>
            <person name="Jiang R."/>
            <person name="Young S.K."/>
            <person name="Zeng Q."/>
            <person name="Gargeya S."/>
            <person name="Fitzgerald M."/>
            <person name="Haas B."/>
            <person name="Abouelleil A."/>
            <person name="Alvarado L."/>
            <person name="Arachchi H.M."/>
            <person name="Berlin A."/>
            <person name="Chapman S.B."/>
            <person name="Goldberg J."/>
            <person name="Griggs A."/>
            <person name="Gujja S."/>
            <person name="Hansen M."/>
            <person name="Howarth C."/>
            <person name="Imamovic A."/>
            <person name="Larimer J."/>
            <person name="McCowen C."/>
            <person name="Montmayeur A."/>
            <person name="Murphy C."/>
            <person name="Neiman D."/>
            <person name="Pearson M."/>
            <person name="Priest M."/>
            <person name="Roberts A."/>
            <person name="Saif S."/>
            <person name="Shea T."/>
            <person name="Sisk P."/>
            <person name="Sykes S."/>
            <person name="Wortman J."/>
            <person name="Nusbaum C."/>
            <person name="Birren B."/>
        </authorList>
    </citation>
    <scope>NUCLEOTIDE SEQUENCE [LARGE SCALE GENOMIC DNA]</scope>
    <source>
        <strain evidence="2 3">VS20</strain>
    </source>
</reference>
<accession>T0RR64</accession>
<name>T0RR64_SAPDV</name>
<dbReference type="AlphaFoldDB" id="T0RR64"/>
<dbReference type="OrthoDB" id="68990at2759"/>
<evidence type="ECO:0000313" key="3">
    <source>
        <dbReference type="Proteomes" id="UP000030762"/>
    </source>
</evidence>
<dbReference type="GeneID" id="19950604"/>
<organism evidence="2 3">
    <name type="scientific">Saprolegnia diclina (strain VS20)</name>
    <dbReference type="NCBI Taxonomy" id="1156394"/>
    <lineage>
        <taxon>Eukaryota</taxon>
        <taxon>Sar</taxon>
        <taxon>Stramenopiles</taxon>
        <taxon>Oomycota</taxon>
        <taxon>Saprolegniomycetes</taxon>
        <taxon>Saprolegniales</taxon>
        <taxon>Saprolegniaceae</taxon>
        <taxon>Saprolegnia</taxon>
    </lineage>
</organism>
<keyword evidence="3" id="KW-1185">Reference proteome</keyword>
<dbReference type="InParanoid" id="T0RR64"/>
<sequence>MERWRVEPPKPAAPWKRKDRVAPVADTDATLHDVLAHYAARLPHDARSSESRVDSLCTQFVQPQNGGLPPQLSTALALELATTMLRRALPASSPLADVVTQTLLHAVYKDYDPQKDLLDNCRFADADLPALDEDAAPEVDDDANACTKPTSAVDYGALAKLWNDLVAGDRGGDAGVACLVSCIQTLPDAHQRNIVERVAAELRPVAPDPCVERDETTLRIRADQENGDDDGDEEDDEVFFEQLVHDLREIYNLLDAYDPRAQRSARYKLHVLLSGTLGLPPDERGQPDARERMAQIVGDLDAETRARLLLL</sequence>
<dbReference type="Proteomes" id="UP000030762">
    <property type="component" value="Unassembled WGS sequence"/>
</dbReference>